<keyword evidence="3 6" id="KW-1133">Transmembrane helix</keyword>
<dbReference type="PANTHER" id="PTHR31234">
    <property type="entry name" value="LATE EMBRYOGENESIS ABUNDANT (LEA) HYDROXYPROLINE-RICH GLYCOPROTEIN FAMILY"/>
    <property type="match status" value="1"/>
</dbReference>
<dbReference type="Gene3D" id="2.60.40.1820">
    <property type="match status" value="1"/>
</dbReference>
<comment type="subcellular location">
    <subcellularLocation>
        <location evidence="1">Membrane</location>
        <topology evidence="1">Single-pass membrane protein</topology>
    </subcellularLocation>
</comment>
<feature type="domain" description="Late embryogenesis abundant protein LEA-2 subgroup" evidence="7">
    <location>
        <begin position="94"/>
        <end position="189"/>
    </location>
</feature>
<evidence type="ECO:0000256" key="3">
    <source>
        <dbReference type="ARBA" id="ARBA00022989"/>
    </source>
</evidence>
<name>A0A8S9PKN7_BRACR</name>
<dbReference type="PANTHER" id="PTHR31234:SF69">
    <property type="entry name" value="EXPRESSED PROTEIN"/>
    <property type="match status" value="1"/>
</dbReference>
<evidence type="ECO:0000313" key="8">
    <source>
        <dbReference type="EMBL" id="KAF3523307.1"/>
    </source>
</evidence>
<gene>
    <name evidence="8" type="ORF">F2Q69_00047297</name>
</gene>
<keyword evidence="4 6" id="KW-0472">Membrane</keyword>
<dbReference type="GO" id="GO:0016020">
    <property type="term" value="C:membrane"/>
    <property type="evidence" value="ECO:0007669"/>
    <property type="project" value="UniProtKB-SubCell"/>
</dbReference>
<evidence type="ECO:0000313" key="9">
    <source>
        <dbReference type="Proteomes" id="UP000712600"/>
    </source>
</evidence>
<evidence type="ECO:0000256" key="6">
    <source>
        <dbReference type="SAM" id="Phobius"/>
    </source>
</evidence>
<evidence type="ECO:0000256" key="2">
    <source>
        <dbReference type="ARBA" id="ARBA00022692"/>
    </source>
</evidence>
<proteinExistence type="predicted"/>
<sequence>MAGDYDPEATPSSPEYKPLASSSRDLDGAVLISHPSSISRRRFIISLFLISFASILIYIFWPSDPRIKIERVKVSHVHVHRRPVPSIDMTMLVTLKVSNADVYSFDFTALDVAIGYRGKTLGHVSSDGGHVKAMGSSYLEAETQLDGVTVFADVINLIHDLAKGSIEFDTVTETNGKLGVLFFRFPLKVLVKELPHLWILREPNPSSFRTIGVNGVTLVANSLVLMAGLKAGHCSSTVQLKVCTLRALLCLLMVDVARVQIYVSFVFLDYSCVEDRSAELSAANLSPLFENTPNAAQELTLAASLRQAVPSPMQRLMLIFSGSSSQKNASFFNIRSFQPMSIWRMVDHEPLVLHPWFNHRLSVHGHVFFSHRPSDFYPSFRFC</sequence>
<dbReference type="Proteomes" id="UP000712600">
    <property type="component" value="Unassembled WGS sequence"/>
</dbReference>
<dbReference type="InterPro" id="IPR004864">
    <property type="entry name" value="LEA_2"/>
</dbReference>
<comment type="caution">
    <text evidence="8">The sequence shown here is derived from an EMBL/GenBank/DDBJ whole genome shotgun (WGS) entry which is preliminary data.</text>
</comment>
<dbReference type="AlphaFoldDB" id="A0A8S9PKN7"/>
<evidence type="ECO:0000256" key="5">
    <source>
        <dbReference type="SAM" id="MobiDB-lite"/>
    </source>
</evidence>
<evidence type="ECO:0000259" key="7">
    <source>
        <dbReference type="Pfam" id="PF03168"/>
    </source>
</evidence>
<dbReference type="GO" id="GO:0098542">
    <property type="term" value="P:defense response to other organism"/>
    <property type="evidence" value="ECO:0007669"/>
    <property type="project" value="InterPro"/>
</dbReference>
<evidence type="ECO:0000256" key="1">
    <source>
        <dbReference type="ARBA" id="ARBA00004167"/>
    </source>
</evidence>
<organism evidence="8 9">
    <name type="scientific">Brassica cretica</name>
    <name type="common">Mustard</name>
    <dbReference type="NCBI Taxonomy" id="69181"/>
    <lineage>
        <taxon>Eukaryota</taxon>
        <taxon>Viridiplantae</taxon>
        <taxon>Streptophyta</taxon>
        <taxon>Embryophyta</taxon>
        <taxon>Tracheophyta</taxon>
        <taxon>Spermatophyta</taxon>
        <taxon>Magnoliopsida</taxon>
        <taxon>eudicotyledons</taxon>
        <taxon>Gunneridae</taxon>
        <taxon>Pentapetalae</taxon>
        <taxon>rosids</taxon>
        <taxon>malvids</taxon>
        <taxon>Brassicales</taxon>
        <taxon>Brassicaceae</taxon>
        <taxon>Brassiceae</taxon>
        <taxon>Brassica</taxon>
    </lineage>
</organism>
<reference evidence="8" key="1">
    <citation type="submission" date="2019-12" db="EMBL/GenBank/DDBJ databases">
        <title>Genome sequencing and annotation of Brassica cretica.</title>
        <authorList>
            <person name="Studholme D.J."/>
            <person name="Sarris P."/>
        </authorList>
    </citation>
    <scope>NUCLEOTIDE SEQUENCE</scope>
    <source>
        <strain evidence="8">PFS-109/04</strain>
        <tissue evidence="8">Leaf</tissue>
    </source>
</reference>
<accession>A0A8S9PKN7</accession>
<feature type="transmembrane region" description="Helical" evidence="6">
    <location>
        <begin position="43"/>
        <end position="61"/>
    </location>
</feature>
<protein>
    <recommendedName>
        <fullName evidence="7">Late embryogenesis abundant protein LEA-2 subgroup domain-containing protein</fullName>
    </recommendedName>
</protein>
<evidence type="ECO:0000256" key="4">
    <source>
        <dbReference type="ARBA" id="ARBA00023136"/>
    </source>
</evidence>
<dbReference type="Pfam" id="PF03168">
    <property type="entry name" value="LEA_2"/>
    <property type="match status" value="1"/>
</dbReference>
<keyword evidence="2 6" id="KW-0812">Transmembrane</keyword>
<dbReference type="SUPFAM" id="SSF117070">
    <property type="entry name" value="LEA14-like"/>
    <property type="match status" value="1"/>
</dbReference>
<dbReference type="EMBL" id="QGKX02001347">
    <property type="protein sequence ID" value="KAF3523307.1"/>
    <property type="molecule type" value="Genomic_DNA"/>
</dbReference>
<dbReference type="InterPro" id="IPR044839">
    <property type="entry name" value="NDR1-like"/>
</dbReference>
<feature type="region of interest" description="Disordered" evidence="5">
    <location>
        <begin position="1"/>
        <end position="21"/>
    </location>
</feature>